<dbReference type="CDD" id="cd17504">
    <property type="entry name" value="MFS_MMR_MDR_like"/>
    <property type="match status" value="1"/>
</dbReference>
<evidence type="ECO:0000256" key="1">
    <source>
        <dbReference type="ARBA" id="ARBA00004651"/>
    </source>
</evidence>
<evidence type="ECO:0000313" key="10">
    <source>
        <dbReference type="Proteomes" id="UP000252008"/>
    </source>
</evidence>
<feature type="transmembrane region" description="Helical" evidence="7">
    <location>
        <begin position="218"/>
        <end position="236"/>
    </location>
</feature>
<feature type="transmembrane region" description="Helical" evidence="7">
    <location>
        <begin position="256"/>
        <end position="280"/>
    </location>
</feature>
<dbReference type="Gene3D" id="1.20.1250.20">
    <property type="entry name" value="MFS general substrate transporter like domains"/>
    <property type="match status" value="1"/>
</dbReference>
<feature type="transmembrane region" description="Helical" evidence="7">
    <location>
        <begin position="100"/>
        <end position="117"/>
    </location>
</feature>
<dbReference type="PANTHER" id="PTHR42718">
    <property type="entry name" value="MAJOR FACILITATOR SUPERFAMILY MULTIDRUG TRANSPORTER MFSC"/>
    <property type="match status" value="1"/>
</dbReference>
<evidence type="ECO:0000259" key="8">
    <source>
        <dbReference type="PROSITE" id="PS50850"/>
    </source>
</evidence>
<dbReference type="InterPro" id="IPR036390">
    <property type="entry name" value="WH_DNA-bd_sf"/>
</dbReference>
<feature type="transmembrane region" description="Helical" evidence="7">
    <location>
        <begin position="352"/>
        <end position="380"/>
    </location>
</feature>
<keyword evidence="2" id="KW-0813">Transport</keyword>
<protein>
    <submittedName>
        <fullName evidence="9">Putative major facilitator superfamily transporter [Kitasatospora setae KM-6054]</fullName>
    </submittedName>
</protein>
<feature type="transmembrane region" description="Helical" evidence="7">
    <location>
        <begin position="430"/>
        <end position="448"/>
    </location>
</feature>
<dbReference type="Gene3D" id="1.20.1720.10">
    <property type="entry name" value="Multidrug resistance protein D"/>
    <property type="match status" value="1"/>
</dbReference>
<dbReference type="STRING" id="39692.BST38_22230"/>
<feature type="transmembrane region" description="Helical" evidence="7">
    <location>
        <begin position="153"/>
        <end position="175"/>
    </location>
</feature>
<organism evidence="9 10">
    <name type="scientific">Mycolicibacterium parafortuitum</name>
    <name type="common">Mycobacterium parafortuitum</name>
    <dbReference type="NCBI Taxonomy" id="39692"/>
    <lineage>
        <taxon>Bacteria</taxon>
        <taxon>Bacillati</taxon>
        <taxon>Actinomycetota</taxon>
        <taxon>Actinomycetes</taxon>
        <taxon>Mycobacteriales</taxon>
        <taxon>Mycobacteriaceae</taxon>
        <taxon>Mycolicibacterium</taxon>
    </lineage>
</organism>
<dbReference type="GO" id="GO:0005886">
    <property type="term" value="C:plasma membrane"/>
    <property type="evidence" value="ECO:0007669"/>
    <property type="project" value="UniProtKB-SubCell"/>
</dbReference>
<name>A0A375YGC7_MYCPF</name>
<evidence type="ECO:0000256" key="7">
    <source>
        <dbReference type="SAM" id="Phobius"/>
    </source>
</evidence>
<feature type="transmembrane region" description="Helical" evidence="7">
    <location>
        <begin position="124"/>
        <end position="147"/>
    </location>
</feature>
<dbReference type="InterPro" id="IPR036388">
    <property type="entry name" value="WH-like_DNA-bd_sf"/>
</dbReference>
<feature type="transmembrane region" description="Helical" evidence="7">
    <location>
        <begin position="300"/>
        <end position="319"/>
    </location>
</feature>
<dbReference type="Gene3D" id="1.10.10.10">
    <property type="entry name" value="Winged helix-like DNA-binding domain superfamily/Winged helix DNA-binding domain"/>
    <property type="match status" value="1"/>
</dbReference>
<keyword evidence="3 7" id="KW-0812">Transmembrane</keyword>
<proteinExistence type="predicted"/>
<evidence type="ECO:0000256" key="3">
    <source>
        <dbReference type="ARBA" id="ARBA00022692"/>
    </source>
</evidence>
<evidence type="ECO:0000256" key="4">
    <source>
        <dbReference type="ARBA" id="ARBA00022989"/>
    </source>
</evidence>
<dbReference type="PANTHER" id="PTHR42718:SF9">
    <property type="entry name" value="MAJOR FACILITATOR SUPERFAMILY MULTIDRUG TRANSPORTER MFSC"/>
    <property type="match status" value="1"/>
</dbReference>
<feature type="domain" description="Major facilitator superfamily (MFS) profile" evidence="8">
    <location>
        <begin position="2"/>
        <end position="453"/>
    </location>
</feature>
<dbReference type="InterPro" id="IPR036259">
    <property type="entry name" value="MFS_trans_sf"/>
</dbReference>
<dbReference type="GO" id="GO:0022857">
    <property type="term" value="F:transmembrane transporter activity"/>
    <property type="evidence" value="ECO:0007669"/>
    <property type="project" value="InterPro"/>
</dbReference>
<dbReference type="PROSITE" id="PS50850">
    <property type="entry name" value="MFS"/>
    <property type="match status" value="1"/>
</dbReference>
<dbReference type="AlphaFoldDB" id="A0A375YGC7"/>
<feature type="transmembrane region" description="Helical" evidence="7">
    <location>
        <begin position="187"/>
        <end position="206"/>
    </location>
</feature>
<comment type="subcellular location">
    <subcellularLocation>
        <location evidence="1">Cell membrane</location>
        <topology evidence="1">Multi-pass membrane protein</topology>
    </subcellularLocation>
</comment>
<sequence>MLIAVLAAAGISVSLMQTLVIPLIPQLPDILGTSSANASWAVTATLLTGAVATPMFGRLGDMFGAKRVLIACAVLLTAGSVIAALTSSLIPLVVGRALQGFGMPVIPLGISVLRAALPAERVGAAMGMVSASLGVGGALGLPLSAVIAEHFSWHALFWSAAVLGLGSGLLFTLFVPDVVPSKSLGRFDYLGAVGLAAGLILLLLPISKGANWGWGSPLTIGMLVGSVAVFVAFVWWQLRVPAPLVDIQTTIKTPVLLTNLASIAIGFAMFATSLIGPQILQMPSATGYGLGQSMVAAGLWMAPGGLAMMASAPIAARVIAARGPRFTLIIGCVVIAVGYFSATQLLGSAAGVLAFSVVVSIGVGFAFASLPTLINAAVPVSETAAANGINSLARSLGTSVSSAAMAAVLVQTGMDVGGHTIPSLGGFRTALIIAGVAAAVAAAIAVAIPSATPAPAPVDDVEPVLSPSAVRRRAQRLENVMTAVGRQSAVALGVSSTPHRLDRGDYVIAAYLGGAPAMTPPELCAALSSDPRPVEERISALIRDGLVGRAPDPDHAAPPRFSLTTRGRAIFEQQRAANIGGLETVLSRWDDGDVAALIGYLGRLSDGIDEEHRRKLTVAPAPVTPHAPTTPLRTPRPAHGARPRPGLAVPGHPHRPHPVEPVTEALRHRR</sequence>
<dbReference type="Pfam" id="PF07690">
    <property type="entry name" value="MFS_1"/>
    <property type="match status" value="1"/>
</dbReference>
<evidence type="ECO:0000256" key="5">
    <source>
        <dbReference type="ARBA" id="ARBA00023136"/>
    </source>
</evidence>
<dbReference type="SUPFAM" id="SSF103473">
    <property type="entry name" value="MFS general substrate transporter"/>
    <property type="match status" value="1"/>
</dbReference>
<evidence type="ECO:0000313" key="9">
    <source>
        <dbReference type="EMBL" id="SRX80171.1"/>
    </source>
</evidence>
<dbReference type="InterPro" id="IPR020846">
    <property type="entry name" value="MFS_dom"/>
</dbReference>
<keyword evidence="5 7" id="KW-0472">Membrane</keyword>
<dbReference type="InterPro" id="IPR011701">
    <property type="entry name" value="MFS"/>
</dbReference>
<feature type="transmembrane region" description="Helical" evidence="7">
    <location>
        <begin position="68"/>
        <end position="94"/>
    </location>
</feature>
<feature type="transmembrane region" description="Helical" evidence="7">
    <location>
        <begin position="326"/>
        <end position="346"/>
    </location>
</feature>
<dbReference type="Proteomes" id="UP000252008">
    <property type="component" value="Unassembled WGS sequence"/>
</dbReference>
<accession>A0A375YGC7</accession>
<gene>
    <name evidence="9" type="ORF">MPP7335_01911</name>
</gene>
<evidence type="ECO:0000256" key="6">
    <source>
        <dbReference type="SAM" id="MobiDB-lite"/>
    </source>
</evidence>
<keyword evidence="4 7" id="KW-1133">Transmembrane helix</keyword>
<keyword evidence="10" id="KW-1185">Reference proteome</keyword>
<dbReference type="SUPFAM" id="SSF46785">
    <property type="entry name" value="Winged helix' DNA-binding domain"/>
    <property type="match status" value="1"/>
</dbReference>
<feature type="transmembrane region" description="Helical" evidence="7">
    <location>
        <begin position="38"/>
        <end position="56"/>
    </location>
</feature>
<reference evidence="9 10" key="1">
    <citation type="submission" date="2018-05" db="EMBL/GenBank/DDBJ databases">
        <authorList>
            <consortium name="IHU Genomes"/>
        </authorList>
    </citation>
    <scope>NUCLEOTIDE SEQUENCE [LARGE SCALE GENOMIC DNA]</scope>
    <source>
        <strain evidence="9 10">P7335</strain>
    </source>
</reference>
<feature type="region of interest" description="Disordered" evidence="6">
    <location>
        <begin position="618"/>
        <end position="670"/>
    </location>
</feature>
<feature type="compositionally biased region" description="Low complexity" evidence="6">
    <location>
        <begin position="618"/>
        <end position="646"/>
    </location>
</feature>
<evidence type="ECO:0000256" key="2">
    <source>
        <dbReference type="ARBA" id="ARBA00022448"/>
    </source>
</evidence>
<dbReference type="EMBL" id="UEGS01000001">
    <property type="protein sequence ID" value="SRX80171.1"/>
    <property type="molecule type" value="Genomic_DNA"/>
</dbReference>